<organism evidence="10 11">
    <name type="scientific">Euplotes crassus</name>
    <dbReference type="NCBI Taxonomy" id="5936"/>
    <lineage>
        <taxon>Eukaryota</taxon>
        <taxon>Sar</taxon>
        <taxon>Alveolata</taxon>
        <taxon>Ciliophora</taxon>
        <taxon>Intramacronucleata</taxon>
        <taxon>Spirotrichea</taxon>
        <taxon>Hypotrichia</taxon>
        <taxon>Euplotida</taxon>
        <taxon>Euplotidae</taxon>
        <taxon>Moneuplotes</taxon>
    </lineage>
</organism>
<dbReference type="GO" id="GO:0006890">
    <property type="term" value="P:retrograde vesicle-mediated transport, Golgi to endoplasmic reticulum"/>
    <property type="evidence" value="ECO:0007669"/>
    <property type="project" value="UniProtKB-UniRule"/>
</dbReference>
<dbReference type="CDD" id="cd14830">
    <property type="entry name" value="Delta_COP_N"/>
    <property type="match status" value="1"/>
</dbReference>
<keyword evidence="6" id="KW-0968">Cytoplasmic vesicle</keyword>
<dbReference type="AlphaFoldDB" id="A0AAD1XL63"/>
<comment type="similarity">
    <text evidence="1 6">Belongs to the adaptor complexes medium subunit family. Delta-COP subfamily.</text>
</comment>
<dbReference type="Gene3D" id="3.30.450.60">
    <property type="match status" value="1"/>
</dbReference>
<evidence type="ECO:0000256" key="1">
    <source>
        <dbReference type="ARBA" id="ARBA00010516"/>
    </source>
</evidence>
<dbReference type="InterPro" id="IPR027059">
    <property type="entry name" value="Coatomer_dsu"/>
</dbReference>
<dbReference type="EMBL" id="CAMPGE010016096">
    <property type="protein sequence ID" value="CAI2374672.1"/>
    <property type="molecule type" value="Genomic_DNA"/>
</dbReference>
<dbReference type="SUPFAM" id="SSF64356">
    <property type="entry name" value="SNARE-like"/>
    <property type="match status" value="1"/>
</dbReference>
<dbReference type="FunFam" id="3.30.450.60:FF:000003">
    <property type="entry name" value="Coatomer subunit delta"/>
    <property type="match status" value="1"/>
</dbReference>
<feature type="compositionally biased region" description="Basic and acidic residues" evidence="8">
    <location>
        <begin position="157"/>
        <end position="185"/>
    </location>
</feature>
<evidence type="ECO:0000259" key="9">
    <source>
        <dbReference type="PROSITE" id="PS51072"/>
    </source>
</evidence>
<dbReference type="GO" id="GO:0030126">
    <property type="term" value="C:COPI vesicle coat"/>
    <property type="evidence" value="ECO:0007669"/>
    <property type="project" value="UniProtKB-UniRule"/>
</dbReference>
<evidence type="ECO:0000256" key="7">
    <source>
        <dbReference type="RuleBase" id="RU366052"/>
    </source>
</evidence>
<evidence type="ECO:0000313" key="10">
    <source>
        <dbReference type="EMBL" id="CAI2374672.1"/>
    </source>
</evidence>
<keyword evidence="11" id="KW-1185">Reference proteome</keyword>
<evidence type="ECO:0000256" key="4">
    <source>
        <dbReference type="ARBA" id="ARBA00022490"/>
    </source>
</evidence>
<dbReference type="GO" id="GO:0051645">
    <property type="term" value="P:Golgi localization"/>
    <property type="evidence" value="ECO:0007669"/>
    <property type="project" value="TreeGrafter"/>
</dbReference>
<comment type="caution">
    <text evidence="10">The sequence shown here is derived from an EMBL/GenBank/DDBJ whole genome shotgun (WGS) entry which is preliminary data.</text>
</comment>
<comment type="function">
    <text evidence="6">The coatomer is a cytosolic protein complex that binds to dilysine motifs and reversibly associates with Golgi non-clathrin-coated vesicles, which further mediate biosynthetic protein transport from the ER, via the Golgi up to the trans Golgi network. Coatomer complex is required for budding from Golgi membranes, and is essential for the retrograde Golgi-to-ER transport of dilysine-tagged proteins.</text>
</comment>
<keyword evidence="6" id="KW-0931">ER-Golgi transport</keyword>
<accession>A0AAD1XL63</accession>
<dbReference type="GO" id="GO:0006888">
    <property type="term" value="P:endoplasmic reticulum to Golgi vesicle-mediated transport"/>
    <property type="evidence" value="ECO:0007669"/>
    <property type="project" value="TreeGrafter"/>
</dbReference>
<protein>
    <recommendedName>
        <fullName evidence="6">Coatomer subunit delta</fullName>
    </recommendedName>
</protein>
<evidence type="ECO:0000313" key="11">
    <source>
        <dbReference type="Proteomes" id="UP001295684"/>
    </source>
</evidence>
<keyword evidence="6" id="KW-0472">Membrane</keyword>
<evidence type="ECO:0000256" key="6">
    <source>
        <dbReference type="RuleBase" id="RU364018"/>
    </source>
</evidence>
<reference evidence="10" key="1">
    <citation type="submission" date="2023-07" db="EMBL/GenBank/DDBJ databases">
        <authorList>
            <consortium name="AG Swart"/>
            <person name="Singh M."/>
            <person name="Singh A."/>
            <person name="Seah K."/>
            <person name="Emmerich C."/>
        </authorList>
    </citation>
    <scope>NUCLEOTIDE SEQUENCE</scope>
    <source>
        <strain evidence="10">DP1</strain>
    </source>
</reference>
<dbReference type="GO" id="GO:0015031">
    <property type="term" value="P:protein transport"/>
    <property type="evidence" value="ECO:0007669"/>
    <property type="project" value="UniProtKB-KW"/>
</dbReference>
<keyword evidence="4 6" id="KW-0963">Cytoplasm</keyword>
<dbReference type="PANTHER" id="PTHR10121:SF0">
    <property type="entry name" value="COATOMER SUBUNIT DELTA"/>
    <property type="match status" value="1"/>
</dbReference>
<gene>
    <name evidence="10" type="ORF">ECRASSUSDP1_LOCUS16029</name>
</gene>
<feature type="region of interest" description="Disordered" evidence="8">
    <location>
        <begin position="157"/>
        <end position="240"/>
    </location>
</feature>
<comment type="subunit">
    <text evidence="2 6">Oligomeric complex that consists of at least the alpha, beta, beta', gamma, delta, epsilon and zeta subunits.</text>
</comment>
<evidence type="ECO:0000256" key="5">
    <source>
        <dbReference type="ARBA" id="ARBA00022927"/>
    </source>
</evidence>
<keyword evidence="5 6" id="KW-0653">Protein transport</keyword>
<feature type="domain" description="MHD" evidence="9">
    <location>
        <begin position="262"/>
        <end position="409"/>
    </location>
</feature>
<dbReference type="InterPro" id="IPR028565">
    <property type="entry name" value="MHD"/>
</dbReference>
<dbReference type="PROSITE" id="PS51072">
    <property type="entry name" value="MHD"/>
    <property type="match status" value="1"/>
</dbReference>
<keyword evidence="6" id="KW-0333">Golgi apparatus</keyword>
<keyword evidence="3 6" id="KW-0813">Transport</keyword>
<proteinExistence type="inferred from homology"/>
<dbReference type="GO" id="GO:0000139">
    <property type="term" value="C:Golgi membrane"/>
    <property type="evidence" value="ECO:0007669"/>
    <property type="project" value="UniProtKB-SubCell"/>
</dbReference>
<evidence type="ECO:0000256" key="2">
    <source>
        <dbReference type="ARBA" id="ARBA00011775"/>
    </source>
</evidence>
<comment type="subcellular location">
    <subcellularLocation>
        <location evidence="6 7">Cytoplasm</location>
    </subcellularLocation>
    <subcellularLocation>
        <location evidence="6 7">Cytoplasmic vesicle</location>
        <location evidence="6 7">COPI-coated vesicle membrane</location>
        <topology evidence="6 7">Peripheral membrane protein</topology>
        <orientation evidence="6 7">Cytoplasmic side</orientation>
    </subcellularLocation>
    <subcellularLocation>
        <location evidence="6 7">Golgi apparatus membrane</location>
        <topology evidence="6 7">Peripheral membrane protein</topology>
        <orientation evidence="6 7">Cytoplasmic side</orientation>
    </subcellularLocation>
</comment>
<evidence type="ECO:0000256" key="3">
    <source>
        <dbReference type="ARBA" id="ARBA00022448"/>
    </source>
</evidence>
<sequence length="409" mass="46478">MVIISSTICDKKGKIIVARQYIDISKLKMEEYIRTFPKLIEAGSQCTHIETEDVRYVYLPIDDLYLVLITNKNSNIIEDTEIIRQLHKIILKICNKGVNAKQISNKAFDLILSFDDLITVNGYRDSVTMSQMEAYLEMDSTDEKMHMKMRKIREKEAKDIANKKHKEISQKSKLDAKAKKDHDAIDSFDTPDPEPQKKVSKLESKRSPFGETKSSSKGMQLGKPKQMATKMGKGFGFDEDKSSFFTKKEEEEDKEPEPEVANTKVNLTVTESVNCEVNKFSEVCKFIIKGETTFDIPEDGEKVTQFDFGTPKPEYFKQFKIHPEIDKEEFKNNGLIAASDKETGFAPGSSIGAFRYKITDEVECSLPFEISIFATKAAGGKQKISLELEYTEDADNERSSECQFKLKSG</sequence>
<dbReference type="Proteomes" id="UP001295684">
    <property type="component" value="Unassembled WGS sequence"/>
</dbReference>
<name>A0AAD1XL63_EUPCR</name>
<feature type="compositionally biased region" description="Basic and acidic residues" evidence="8">
    <location>
        <begin position="194"/>
        <end position="208"/>
    </location>
</feature>
<dbReference type="InterPro" id="IPR011012">
    <property type="entry name" value="Longin-like_dom_sf"/>
</dbReference>
<dbReference type="PANTHER" id="PTHR10121">
    <property type="entry name" value="COATOMER SUBUNIT DELTA"/>
    <property type="match status" value="1"/>
</dbReference>
<evidence type="ECO:0000256" key="8">
    <source>
        <dbReference type="SAM" id="MobiDB-lite"/>
    </source>
</evidence>